<reference evidence="2" key="1">
    <citation type="journal article" date="2022" name="Nat. Commun.">
        <title>Chromosome evolution and the genetic basis of agronomically important traits in greater yam.</title>
        <authorList>
            <person name="Bredeson J.V."/>
            <person name="Lyons J.B."/>
            <person name="Oniyinde I.O."/>
            <person name="Okereke N.R."/>
            <person name="Kolade O."/>
            <person name="Nnabue I."/>
            <person name="Nwadili C.O."/>
            <person name="Hribova E."/>
            <person name="Parker M."/>
            <person name="Nwogha J."/>
            <person name="Shu S."/>
            <person name="Carlson J."/>
            <person name="Kariba R."/>
            <person name="Muthemba S."/>
            <person name="Knop K."/>
            <person name="Barton G.J."/>
            <person name="Sherwood A.V."/>
            <person name="Lopez-Montes A."/>
            <person name="Asiedu R."/>
            <person name="Jamnadass R."/>
            <person name="Muchugi A."/>
            <person name="Goodstein D."/>
            <person name="Egesi C.N."/>
            <person name="Featherston J."/>
            <person name="Asfaw A."/>
            <person name="Simpson G.G."/>
            <person name="Dolezel J."/>
            <person name="Hendre P.S."/>
            <person name="Van Deynze A."/>
            <person name="Kumar P.L."/>
            <person name="Obidiegwu J.E."/>
            <person name="Bhattacharjee R."/>
            <person name="Rokhsar D.S."/>
        </authorList>
    </citation>
    <scope>NUCLEOTIDE SEQUENCE [LARGE SCALE GENOMIC DNA]</scope>
    <source>
        <strain evidence="2">cv. TDa95/00328</strain>
    </source>
</reference>
<gene>
    <name evidence="1" type="ORF">IHE45_03G012200</name>
</gene>
<accession>A0ACB7WJ29</accession>
<comment type="caution">
    <text evidence="1">The sequence shown here is derived from an EMBL/GenBank/DDBJ whole genome shotgun (WGS) entry which is preliminary data.</text>
</comment>
<name>A0ACB7WJ29_DIOAL</name>
<evidence type="ECO:0000313" key="2">
    <source>
        <dbReference type="Proteomes" id="UP000827976"/>
    </source>
</evidence>
<evidence type="ECO:0000313" key="1">
    <source>
        <dbReference type="EMBL" id="KAH7688136.1"/>
    </source>
</evidence>
<dbReference type="EMBL" id="CM037013">
    <property type="protein sequence ID" value="KAH7688136.1"/>
    <property type="molecule type" value="Genomic_DNA"/>
</dbReference>
<dbReference type="Proteomes" id="UP000827976">
    <property type="component" value="Chromosome 3"/>
</dbReference>
<protein>
    <submittedName>
        <fullName evidence="1">Fibronectin type III domain-containing protein</fullName>
    </submittedName>
</protein>
<sequence>MDAPFSGFVLDPLKCRKMSIEEKRDLIRELANWPESAPEKLQKWSRRDLLEILCVEMGKERKYTGLTKQKLIEHIFKLVSPKNPGEHVEHLDLASQHPLHNPQTPAKRQRKTDNPSRLPVGDNNFQLKNESVAPSVIHYCTNLACRATINAGDSFCKRCSCCICHKYDDNKDPSLWLFCSSESHSQAQSCGMSCHLECAFKHEKAGIVASEKCAKLDGSYYCTNCGKVNDLLGCWRKQLMIAKDARRVDALCFRVSLSHKLLSSCEKYRSLHAIVDDVLKKLEAEVGPLNGIPNMARGIVNRLSVGAEVQKLCANAIADLDSMLSANSPTGPLMQKPGPMSSNLIKFEDISSSSVTLVLGSEDGPAPAMSQELVGYSLWYREARTDDYPLGPAYTIHEPKRRFLVTGLAPATEYVFKVTAFGNSSELAKWEVKLNTVDVVKDVEMDLVDVGASLQQLETQKENSSGLSHPSSEGDESNNSTVYRDLNKSPASCFGYSDKPEVLDLEKSPEETPKNFDVLEPLEREETPRRSVSALDEEPNSTNSTEQNVASDVPKSDNESNAPTRDEMTIVPYTHTQSSLPLTPCRMENAKEASGRSGRAKPCNSMLENGEKKTEREPHVGSSSKKRAGGKCEELCPEEGSLEREYEYCVKVIRWLECEGHIETNFRVKFLTWFSLRATLQERKIVSVYIDTLIDDPGSLAGQLVDSFSEVLSSKGRPPLPTGFCMQLWH</sequence>
<organism evidence="1 2">
    <name type="scientific">Dioscorea alata</name>
    <name type="common">Purple yam</name>
    <dbReference type="NCBI Taxonomy" id="55571"/>
    <lineage>
        <taxon>Eukaryota</taxon>
        <taxon>Viridiplantae</taxon>
        <taxon>Streptophyta</taxon>
        <taxon>Embryophyta</taxon>
        <taxon>Tracheophyta</taxon>
        <taxon>Spermatophyta</taxon>
        <taxon>Magnoliopsida</taxon>
        <taxon>Liliopsida</taxon>
        <taxon>Dioscoreales</taxon>
        <taxon>Dioscoreaceae</taxon>
        <taxon>Dioscorea</taxon>
    </lineage>
</organism>
<proteinExistence type="predicted"/>
<keyword evidence="2" id="KW-1185">Reference proteome</keyword>